<dbReference type="PRINTS" id="PR00039">
    <property type="entry name" value="HTHLYSR"/>
</dbReference>
<dbReference type="InterPro" id="IPR036388">
    <property type="entry name" value="WH-like_DNA-bd_sf"/>
</dbReference>
<evidence type="ECO:0000256" key="3">
    <source>
        <dbReference type="ARBA" id="ARBA00023125"/>
    </source>
</evidence>
<evidence type="ECO:0000313" key="7">
    <source>
        <dbReference type="Proteomes" id="UP000244892"/>
    </source>
</evidence>
<dbReference type="Gene3D" id="3.40.190.10">
    <property type="entry name" value="Periplasmic binding protein-like II"/>
    <property type="match status" value="2"/>
</dbReference>
<evidence type="ECO:0000313" key="6">
    <source>
        <dbReference type="EMBL" id="AWI53699.1"/>
    </source>
</evidence>
<dbReference type="InterPro" id="IPR050389">
    <property type="entry name" value="LysR-type_TF"/>
</dbReference>
<evidence type="ECO:0000256" key="2">
    <source>
        <dbReference type="ARBA" id="ARBA00023015"/>
    </source>
</evidence>
<keyword evidence="2" id="KW-0805">Transcription regulation</keyword>
<dbReference type="Pfam" id="PF00126">
    <property type="entry name" value="HTH_1"/>
    <property type="match status" value="1"/>
</dbReference>
<dbReference type="InterPro" id="IPR037402">
    <property type="entry name" value="YidZ_PBP2"/>
</dbReference>
<keyword evidence="3" id="KW-0238">DNA-binding</keyword>
<keyword evidence="7" id="KW-1185">Reference proteome</keyword>
<dbReference type="Proteomes" id="UP000244892">
    <property type="component" value="Chromosome"/>
</dbReference>
<dbReference type="Pfam" id="PF03466">
    <property type="entry name" value="LysR_substrate"/>
    <property type="match status" value="1"/>
</dbReference>
<dbReference type="PROSITE" id="PS50931">
    <property type="entry name" value="HTH_LYSR"/>
    <property type="match status" value="1"/>
</dbReference>
<sequence>MNLGKIDLNLFLVFDAIVQTGSLTAAARDLHLSQPAVSHALARLRDALGDPLFTRQGRRMLATPYARTLTPAVRQALATLQAGIKGPQQGFEPAAAERSFTLGMRDILEALTLPGLMAHIREHAPGVTVNSIQVERHDIADALRQGRVDAAVDIALPVSPEVNHTRLVLDRLVVVARRGHPALRGGALHLDDYLAGTHVLVSARRQGLGLEDFELSRQGLRRHIGLRCRHYFAACRVVSQTDMLLTMPQQYARVANQHFDNTLHDFPLSPAQLDAHLYWHAAMEDDPANQWLRARIIAAVQLELARLGLPKADNDAPPVISPPDVD</sequence>
<dbReference type="SUPFAM" id="SSF46785">
    <property type="entry name" value="Winged helix' DNA-binding domain"/>
    <property type="match status" value="1"/>
</dbReference>
<organism evidence="6 7">
    <name type="scientific">Aquabacterium olei</name>
    <dbReference type="NCBI Taxonomy" id="1296669"/>
    <lineage>
        <taxon>Bacteria</taxon>
        <taxon>Pseudomonadati</taxon>
        <taxon>Pseudomonadota</taxon>
        <taxon>Betaproteobacteria</taxon>
        <taxon>Burkholderiales</taxon>
        <taxon>Aquabacterium</taxon>
    </lineage>
</organism>
<dbReference type="PANTHER" id="PTHR30118:SF15">
    <property type="entry name" value="TRANSCRIPTIONAL REGULATORY PROTEIN"/>
    <property type="match status" value="1"/>
</dbReference>
<dbReference type="GO" id="GO:0003677">
    <property type="term" value="F:DNA binding"/>
    <property type="evidence" value="ECO:0007669"/>
    <property type="project" value="UniProtKB-KW"/>
</dbReference>
<dbReference type="CDD" id="cd08417">
    <property type="entry name" value="PBP2_Nitroaromatics_like"/>
    <property type="match status" value="1"/>
</dbReference>
<dbReference type="GO" id="GO:0003700">
    <property type="term" value="F:DNA-binding transcription factor activity"/>
    <property type="evidence" value="ECO:0007669"/>
    <property type="project" value="InterPro"/>
</dbReference>
<dbReference type="SUPFAM" id="SSF53850">
    <property type="entry name" value="Periplasmic binding protein-like II"/>
    <property type="match status" value="1"/>
</dbReference>
<protein>
    <submittedName>
        <fullName evidence="6">LysR family transcriptional regulator</fullName>
    </submittedName>
</protein>
<accession>A0A2U8FRQ3</accession>
<dbReference type="KEGG" id="aon:DEH84_09825"/>
<evidence type="ECO:0000256" key="1">
    <source>
        <dbReference type="ARBA" id="ARBA00009437"/>
    </source>
</evidence>
<reference evidence="6 7" key="1">
    <citation type="submission" date="2018-05" db="EMBL/GenBank/DDBJ databases">
        <title>complete genome sequence of Aquabacterium olei NBRC 110486.</title>
        <authorList>
            <person name="Tang B."/>
            <person name="Chang J."/>
            <person name="Zhang L."/>
            <person name="Yang H."/>
        </authorList>
    </citation>
    <scope>NUCLEOTIDE SEQUENCE [LARGE SCALE GENOMIC DNA]</scope>
    <source>
        <strain evidence="6 7">NBRC 110486</strain>
    </source>
</reference>
<keyword evidence="4" id="KW-0804">Transcription</keyword>
<proteinExistence type="inferred from homology"/>
<evidence type="ECO:0000256" key="4">
    <source>
        <dbReference type="ARBA" id="ARBA00023163"/>
    </source>
</evidence>
<comment type="similarity">
    <text evidence="1">Belongs to the LysR transcriptional regulatory family.</text>
</comment>
<dbReference type="Gene3D" id="1.10.10.10">
    <property type="entry name" value="Winged helix-like DNA-binding domain superfamily/Winged helix DNA-binding domain"/>
    <property type="match status" value="1"/>
</dbReference>
<evidence type="ECO:0000259" key="5">
    <source>
        <dbReference type="PROSITE" id="PS50931"/>
    </source>
</evidence>
<dbReference type="InterPro" id="IPR000847">
    <property type="entry name" value="LysR_HTH_N"/>
</dbReference>
<gene>
    <name evidence="6" type="ORF">DEH84_09825</name>
</gene>
<dbReference type="RefSeq" id="WP_109036699.1">
    <property type="nucleotide sequence ID" value="NZ_CP029210.1"/>
</dbReference>
<dbReference type="InterPro" id="IPR005119">
    <property type="entry name" value="LysR_subst-bd"/>
</dbReference>
<dbReference type="PANTHER" id="PTHR30118">
    <property type="entry name" value="HTH-TYPE TRANSCRIPTIONAL REGULATOR LEUO-RELATED"/>
    <property type="match status" value="1"/>
</dbReference>
<feature type="domain" description="HTH lysR-type" evidence="5">
    <location>
        <begin position="6"/>
        <end position="63"/>
    </location>
</feature>
<dbReference type="InterPro" id="IPR036390">
    <property type="entry name" value="WH_DNA-bd_sf"/>
</dbReference>
<dbReference type="EMBL" id="CP029210">
    <property type="protein sequence ID" value="AWI53699.1"/>
    <property type="molecule type" value="Genomic_DNA"/>
</dbReference>
<name>A0A2U8FRQ3_9BURK</name>
<dbReference type="OrthoDB" id="5495633at2"/>
<dbReference type="AlphaFoldDB" id="A0A2U8FRQ3"/>